<organism evidence="3 4">
    <name type="scientific">Urechidicola vernalis</name>
    <dbReference type="NCBI Taxonomy" id="3075600"/>
    <lineage>
        <taxon>Bacteria</taxon>
        <taxon>Pseudomonadati</taxon>
        <taxon>Bacteroidota</taxon>
        <taxon>Flavobacteriia</taxon>
        <taxon>Flavobacteriales</taxon>
        <taxon>Flavobacteriaceae</taxon>
        <taxon>Urechidicola</taxon>
    </lineage>
</organism>
<sequence length="380" mass="42010">MKKLGISLMAIFFAIPIIKAQEEPNPITTAAPFLLIVPDARAGGMGDVGVATSADANSQHHNPAQYAFLNSQFALGVNYTPWMRELVNDVFLGGVSFGNRINDRSAWAASMKYFTFGEIQLTDGSGNPIGVEKPNEFSLDGTYAIKLSEYFSMGVTMRYIRSDFALKSTDDLLNTVNTFAVDISGYYQGEEVNYGGFNGRWRAGFNIANIGPKVTYSDGGKENFIPTNLKLGGGFDFILDDYNKISATAEVTKLLVPTPPIRDENGDVIEGKEDDVPFFTGMFQSFADAPDGFSEEMAEFTWALGAEYVYNNAFALRTGYFHESDLKGARQYFTVGTGFKFKSTKLDISYLFNASDVNNPLENTFRFSLAFDFGDLYEDY</sequence>
<feature type="domain" description="Type IX secretion system protein PorV" evidence="2">
    <location>
        <begin position="20"/>
        <end position="260"/>
    </location>
</feature>
<accession>A0ABU2Y4G2</accession>
<dbReference type="InterPro" id="IPR047799">
    <property type="entry name" value="T9SS_OM_PorV"/>
</dbReference>
<dbReference type="Pfam" id="PF19572">
    <property type="entry name" value="PorV"/>
    <property type="match status" value="1"/>
</dbReference>
<proteinExistence type="predicted"/>
<keyword evidence="4" id="KW-1185">Reference proteome</keyword>
<dbReference type="NCBIfam" id="NF033710">
    <property type="entry name" value="T9SS_OM_PorV"/>
    <property type="match status" value="1"/>
</dbReference>
<protein>
    <submittedName>
        <fullName evidence="3">Type IX secretion system outer membrane channel protein PorV</fullName>
    </submittedName>
</protein>
<dbReference type="InterPro" id="IPR045741">
    <property type="entry name" value="PorV"/>
</dbReference>
<dbReference type="Gene3D" id="2.40.160.60">
    <property type="entry name" value="Outer membrane protein transport protein (OMPP1/FadL/TodX)"/>
    <property type="match status" value="2"/>
</dbReference>
<dbReference type="Proteomes" id="UP001252186">
    <property type="component" value="Unassembled WGS sequence"/>
</dbReference>
<reference evidence="3 4" key="1">
    <citation type="submission" date="2023-09" db="EMBL/GenBank/DDBJ databases">
        <authorList>
            <person name="Rey-Velasco X."/>
        </authorList>
    </citation>
    <scope>NUCLEOTIDE SEQUENCE [LARGE SCALE GENOMIC DNA]</scope>
    <source>
        <strain evidence="3 4">P050</strain>
    </source>
</reference>
<dbReference type="EMBL" id="JAVRHV010000001">
    <property type="protein sequence ID" value="MDT0552602.1"/>
    <property type="molecule type" value="Genomic_DNA"/>
</dbReference>
<evidence type="ECO:0000259" key="2">
    <source>
        <dbReference type="Pfam" id="PF19572"/>
    </source>
</evidence>
<keyword evidence="1" id="KW-0732">Signal</keyword>
<evidence type="ECO:0000313" key="3">
    <source>
        <dbReference type="EMBL" id="MDT0552602.1"/>
    </source>
</evidence>
<gene>
    <name evidence="3" type="primary">porV</name>
    <name evidence="3" type="ORF">RM519_05030</name>
</gene>
<comment type="caution">
    <text evidence="3">The sequence shown here is derived from an EMBL/GenBank/DDBJ whole genome shotgun (WGS) entry which is preliminary data.</text>
</comment>
<evidence type="ECO:0000313" key="4">
    <source>
        <dbReference type="Proteomes" id="UP001252186"/>
    </source>
</evidence>
<dbReference type="RefSeq" id="WP_311592483.1">
    <property type="nucleotide sequence ID" value="NZ_JAVRHV010000001.1"/>
</dbReference>
<name>A0ABU2Y4G2_9FLAO</name>
<evidence type="ECO:0000256" key="1">
    <source>
        <dbReference type="SAM" id="SignalP"/>
    </source>
</evidence>
<dbReference type="NCBIfam" id="NF033709">
    <property type="entry name" value="PorV_fam"/>
    <property type="match status" value="1"/>
</dbReference>
<feature type="chain" id="PRO_5046787577" evidence="1">
    <location>
        <begin position="21"/>
        <end position="380"/>
    </location>
</feature>
<feature type="signal peptide" evidence="1">
    <location>
        <begin position="1"/>
        <end position="20"/>
    </location>
</feature>